<evidence type="ECO:0000313" key="1">
    <source>
        <dbReference type="EMBL" id="MEA5521981.1"/>
    </source>
</evidence>
<sequence length="155" mass="17319">MKLKLYSSSIFATLATTVLSLIVVPEMSFATPVKTPLLQRETSQVNFRGQTPSPSEIGAEYIVYLRDKNDQVRGLVYLQDSDIGACFQGSYQSATRKIENLTYAYPVIGDQGVSGWEMNVSNQALNIEEYSHSFSPNQISDGAENWFNQCVELFN</sequence>
<protein>
    <submittedName>
        <fullName evidence="1">Uncharacterized protein</fullName>
    </submittedName>
</protein>
<comment type="caution">
    <text evidence="1">The sequence shown here is derived from an EMBL/GenBank/DDBJ whole genome shotgun (WGS) entry which is preliminary data.</text>
</comment>
<proteinExistence type="predicted"/>
<evidence type="ECO:0000313" key="2">
    <source>
        <dbReference type="Proteomes" id="UP001301728"/>
    </source>
</evidence>
<gene>
    <name evidence="1" type="ORF">VB854_23860</name>
</gene>
<dbReference type="EMBL" id="JAYGHT010000143">
    <property type="protein sequence ID" value="MEA5521981.1"/>
    <property type="molecule type" value="Genomic_DNA"/>
</dbReference>
<dbReference type="Proteomes" id="UP001301728">
    <property type="component" value="Unassembled WGS sequence"/>
</dbReference>
<name>A0ABU5U471_9CYAN</name>
<organism evidence="1 2">
    <name type="scientific">Limnoraphis robusta CCNP1315</name>
    <dbReference type="NCBI Taxonomy" id="3110306"/>
    <lineage>
        <taxon>Bacteria</taxon>
        <taxon>Bacillati</taxon>
        <taxon>Cyanobacteriota</taxon>
        <taxon>Cyanophyceae</taxon>
        <taxon>Oscillatoriophycideae</taxon>
        <taxon>Oscillatoriales</taxon>
        <taxon>Sirenicapillariaceae</taxon>
        <taxon>Limnoraphis</taxon>
    </lineage>
</organism>
<keyword evidence="2" id="KW-1185">Reference proteome</keyword>
<accession>A0ABU5U471</accession>
<reference evidence="1 2" key="1">
    <citation type="submission" date="2023-12" db="EMBL/GenBank/DDBJ databases">
        <title>Baltic Sea Cyanobacteria.</title>
        <authorList>
            <person name="Delbaje E."/>
            <person name="Fewer D.P."/>
            <person name="Shishido T.K."/>
        </authorList>
    </citation>
    <scope>NUCLEOTIDE SEQUENCE [LARGE SCALE GENOMIC DNA]</scope>
    <source>
        <strain evidence="1 2">CCNP 1315</strain>
    </source>
</reference>
<dbReference type="RefSeq" id="WP_323224418.1">
    <property type="nucleotide sequence ID" value="NZ_JAYGHT010000143.1"/>
</dbReference>